<protein>
    <recommendedName>
        <fullName evidence="4">DUF3667 domain-containing protein</fullName>
    </recommendedName>
</protein>
<keyword evidence="1" id="KW-1133">Transmembrane helix</keyword>
<dbReference type="Proteomes" id="UP000199643">
    <property type="component" value="Unassembled WGS sequence"/>
</dbReference>
<evidence type="ECO:0000313" key="2">
    <source>
        <dbReference type="EMBL" id="SDG51758.1"/>
    </source>
</evidence>
<feature type="transmembrane region" description="Helical" evidence="1">
    <location>
        <begin position="122"/>
        <end position="143"/>
    </location>
</feature>
<name>A0A1G7UWU5_9SPHI</name>
<accession>A0A1G7UWU5</accession>
<dbReference type="RefSeq" id="WP_090499696.1">
    <property type="nucleotide sequence ID" value="NZ_FNCH01000007.1"/>
</dbReference>
<sequence>MSTDCLNCTAPVTNNYCANCGQKSSTHRYSVKHFIVHDFVHGVWHVDKGILFTLKALFTRPGHSVREYIQGKRVPFFSFITLILLILTVSGLIAPYAHGGMSDLMPKESKIMMNDLEKFISHYPKLILIIAIPVYSCFSLMWFRKAKLNFSEHLVLNSYRVIVELIIGLLVSALTIFYHNTQVLLFLYFGVMSILGIVYSIWFYYQFFSVLNYSKIALFLRSTLVPVSYNLLTLIVGIVYAIIAKNRF</sequence>
<dbReference type="STRING" id="405671.SAMN05421827_107147"/>
<proteinExistence type="predicted"/>
<evidence type="ECO:0008006" key="4">
    <source>
        <dbReference type="Google" id="ProtNLM"/>
    </source>
</evidence>
<gene>
    <name evidence="2" type="ORF">SAMN05421827_107147</name>
</gene>
<evidence type="ECO:0000256" key="1">
    <source>
        <dbReference type="SAM" id="Phobius"/>
    </source>
</evidence>
<dbReference type="InterPro" id="IPR022134">
    <property type="entry name" value="DUF3667"/>
</dbReference>
<dbReference type="Pfam" id="PF12412">
    <property type="entry name" value="DUF3667"/>
    <property type="match status" value="1"/>
</dbReference>
<dbReference type="OrthoDB" id="7446256at2"/>
<keyword evidence="1" id="KW-0812">Transmembrane</keyword>
<evidence type="ECO:0000313" key="3">
    <source>
        <dbReference type="Proteomes" id="UP000199643"/>
    </source>
</evidence>
<feature type="transmembrane region" description="Helical" evidence="1">
    <location>
        <begin position="76"/>
        <end position="97"/>
    </location>
</feature>
<feature type="transmembrane region" description="Helical" evidence="1">
    <location>
        <begin position="155"/>
        <end position="179"/>
    </location>
</feature>
<keyword evidence="3" id="KW-1185">Reference proteome</keyword>
<organism evidence="2 3">
    <name type="scientific">Pedobacter terrae</name>
    <dbReference type="NCBI Taxonomy" id="405671"/>
    <lineage>
        <taxon>Bacteria</taxon>
        <taxon>Pseudomonadati</taxon>
        <taxon>Bacteroidota</taxon>
        <taxon>Sphingobacteriia</taxon>
        <taxon>Sphingobacteriales</taxon>
        <taxon>Sphingobacteriaceae</taxon>
        <taxon>Pedobacter</taxon>
    </lineage>
</organism>
<reference evidence="3" key="1">
    <citation type="submission" date="2016-10" db="EMBL/GenBank/DDBJ databases">
        <authorList>
            <person name="Varghese N."/>
            <person name="Submissions S."/>
        </authorList>
    </citation>
    <scope>NUCLEOTIDE SEQUENCE [LARGE SCALE GENOMIC DNA]</scope>
    <source>
        <strain evidence="3">DSM 17933</strain>
    </source>
</reference>
<keyword evidence="1" id="KW-0472">Membrane</keyword>
<dbReference type="AlphaFoldDB" id="A0A1G7UWU5"/>
<dbReference type="EMBL" id="FNCH01000007">
    <property type="protein sequence ID" value="SDG51758.1"/>
    <property type="molecule type" value="Genomic_DNA"/>
</dbReference>
<feature type="transmembrane region" description="Helical" evidence="1">
    <location>
        <begin position="185"/>
        <end position="205"/>
    </location>
</feature>
<feature type="transmembrane region" description="Helical" evidence="1">
    <location>
        <begin position="217"/>
        <end position="243"/>
    </location>
</feature>